<name>A0ABD3QL45_9STRA</name>
<dbReference type="Proteomes" id="UP001530400">
    <property type="component" value="Unassembled WGS sequence"/>
</dbReference>
<evidence type="ECO:0000313" key="8">
    <source>
        <dbReference type="Proteomes" id="UP001530400"/>
    </source>
</evidence>
<comment type="subcellular location">
    <subcellularLocation>
        <location evidence="1">Nucleus</location>
        <location evidence="1">Nucleolus</location>
    </subcellularLocation>
</comment>
<dbReference type="GO" id="GO:0042254">
    <property type="term" value="P:ribosome biogenesis"/>
    <property type="evidence" value="ECO:0007669"/>
    <property type="project" value="UniProtKB-KW"/>
</dbReference>
<keyword evidence="8" id="KW-1185">Reference proteome</keyword>
<comment type="caution">
    <text evidence="7">The sequence shown here is derived from an EMBL/GenBank/DDBJ whole genome shotgun (WGS) entry which is preliminary data.</text>
</comment>
<evidence type="ECO:0000256" key="2">
    <source>
        <dbReference type="ARBA" id="ARBA00006369"/>
    </source>
</evidence>
<proteinExistence type="inferred from homology"/>
<dbReference type="InterPro" id="IPR007109">
    <property type="entry name" value="Brix"/>
</dbReference>
<feature type="region of interest" description="Disordered" evidence="5">
    <location>
        <begin position="1"/>
        <end position="63"/>
    </location>
</feature>
<dbReference type="EMBL" id="JALLPJ020000146">
    <property type="protein sequence ID" value="KAL3800972.1"/>
    <property type="molecule type" value="Genomic_DNA"/>
</dbReference>
<dbReference type="AlphaFoldDB" id="A0ABD3QL45"/>
<accession>A0ABD3QL45</accession>
<dbReference type="InterPro" id="IPR026532">
    <property type="entry name" value="BRX1"/>
</dbReference>
<dbReference type="Pfam" id="PF04427">
    <property type="entry name" value="Brix"/>
    <property type="match status" value="1"/>
</dbReference>
<dbReference type="PROSITE" id="PS50833">
    <property type="entry name" value="BRIX"/>
    <property type="match status" value="1"/>
</dbReference>
<dbReference type="PANTHER" id="PTHR13634">
    <property type="entry name" value="RIBOSOME BIOGENESIS PROTEIN BRIX"/>
    <property type="match status" value="1"/>
</dbReference>
<evidence type="ECO:0000256" key="3">
    <source>
        <dbReference type="ARBA" id="ARBA00022517"/>
    </source>
</evidence>
<organism evidence="7 8">
    <name type="scientific">Cyclotella atomus</name>
    <dbReference type="NCBI Taxonomy" id="382360"/>
    <lineage>
        <taxon>Eukaryota</taxon>
        <taxon>Sar</taxon>
        <taxon>Stramenopiles</taxon>
        <taxon>Ochrophyta</taxon>
        <taxon>Bacillariophyta</taxon>
        <taxon>Coscinodiscophyceae</taxon>
        <taxon>Thalassiosirophycidae</taxon>
        <taxon>Stephanodiscales</taxon>
        <taxon>Stephanodiscaceae</taxon>
        <taxon>Cyclotella</taxon>
    </lineage>
</organism>
<evidence type="ECO:0000313" key="7">
    <source>
        <dbReference type="EMBL" id="KAL3800972.1"/>
    </source>
</evidence>
<dbReference type="PANTHER" id="PTHR13634:SF0">
    <property type="entry name" value="RIBOSOME BIOGENESIS PROTEIN BRX1 HOMOLOG"/>
    <property type="match status" value="1"/>
</dbReference>
<feature type="domain" description="Brix" evidence="6">
    <location>
        <begin position="68"/>
        <end position="323"/>
    </location>
</feature>
<protein>
    <recommendedName>
        <fullName evidence="6">Brix domain-containing protein</fullName>
    </recommendedName>
</protein>
<feature type="compositionally biased region" description="Low complexity" evidence="5">
    <location>
        <begin position="33"/>
        <end position="60"/>
    </location>
</feature>
<dbReference type="GO" id="GO:0005730">
    <property type="term" value="C:nucleolus"/>
    <property type="evidence" value="ECO:0007669"/>
    <property type="project" value="UniProtKB-SubCell"/>
</dbReference>
<comment type="similarity">
    <text evidence="2">Belongs to the BRX1 family.</text>
</comment>
<sequence>MAKKRKQPPPQQQHAESDQDGGDASVDQQSDNASAVSSEEEPPSASAPAPAPTHASLPTSDGRYHNKQRLLLVSSRGITARYRHLVEDLRQLAPHAKKESKLDVGKNYSGGGYGQAVNEIAEVRGCHSVMFLECRKRGQDGYLWLGRTGSSGGGGVGNDGSNKQLMTSGGPSVKFHITNIHTMDELKLTGNCMAGSRPILSFDSQFSSEEPHLAHLQIIKHLFVDVFGTPRGHPKSKPFVDRVMAFYYADGKVSRASRASNAKVNGARAIWVRNYQILEQSATTAKEAHNQRKLTGQSSTTSLIEIGPRFVLNPIRIFRGSFGGQTLYVNDEFVNPNVVRAMEKKEQGERYLKRKGAERKRVRYGEELKRSVPVDPLGDVFK</sequence>
<dbReference type="SMART" id="SM00879">
    <property type="entry name" value="Brix"/>
    <property type="match status" value="1"/>
</dbReference>
<evidence type="ECO:0000256" key="4">
    <source>
        <dbReference type="ARBA" id="ARBA00023242"/>
    </source>
</evidence>
<evidence type="ECO:0000259" key="6">
    <source>
        <dbReference type="PROSITE" id="PS50833"/>
    </source>
</evidence>
<evidence type="ECO:0000256" key="5">
    <source>
        <dbReference type="SAM" id="MobiDB-lite"/>
    </source>
</evidence>
<gene>
    <name evidence="7" type="ORF">ACHAWO_007081</name>
</gene>
<reference evidence="7 8" key="1">
    <citation type="submission" date="2024-10" db="EMBL/GenBank/DDBJ databases">
        <title>Updated reference genomes for cyclostephanoid diatoms.</title>
        <authorList>
            <person name="Roberts W.R."/>
            <person name="Alverson A.J."/>
        </authorList>
    </citation>
    <scope>NUCLEOTIDE SEQUENCE [LARGE SCALE GENOMIC DNA]</scope>
    <source>
        <strain evidence="7 8">AJA010-31</strain>
    </source>
</reference>
<keyword evidence="3" id="KW-0690">Ribosome biogenesis</keyword>
<evidence type="ECO:0000256" key="1">
    <source>
        <dbReference type="ARBA" id="ARBA00004604"/>
    </source>
</evidence>
<keyword evidence="4" id="KW-0539">Nucleus</keyword>